<name>A0ABD5MCU1_9EURY</name>
<sequence length="147" mass="16291">MFAFDGGYDPGAASHTVLLELRRTVEGHPAVRHARGDPPDQFTHVEAAIDPSALGSDVDEGTLAIRWYAGETVDARPEFAFHYSDASGFDCGWHHEPNPHVDGWAHYQERSTDEEAYDYEAISFGGLHPVPLCWEILDRLETRLGAA</sequence>
<dbReference type="Proteomes" id="UP001570511">
    <property type="component" value="Unassembled WGS sequence"/>
</dbReference>
<evidence type="ECO:0000313" key="1">
    <source>
        <dbReference type="EMBL" id="MFA1611730.1"/>
    </source>
</evidence>
<reference evidence="1 2" key="1">
    <citation type="submission" date="2024-08" db="EMBL/GenBank/DDBJ databases">
        <title>Halobellus sp. MBLA0158 whole genome sequence.</title>
        <authorList>
            <person name="Hwang C.Y."/>
            <person name="Cho E.-S."/>
            <person name="Seo M.-J."/>
        </authorList>
    </citation>
    <scope>NUCLEOTIDE SEQUENCE [LARGE SCALE GENOMIC DNA]</scope>
    <source>
        <strain evidence="1 2">MBLA0158</strain>
    </source>
</reference>
<comment type="caution">
    <text evidence="1">The sequence shown here is derived from an EMBL/GenBank/DDBJ whole genome shotgun (WGS) entry which is preliminary data.</text>
</comment>
<evidence type="ECO:0000313" key="2">
    <source>
        <dbReference type="Proteomes" id="UP001570511"/>
    </source>
</evidence>
<dbReference type="EMBL" id="JBGNYA010000001">
    <property type="protein sequence ID" value="MFA1611730.1"/>
    <property type="molecule type" value="Genomic_DNA"/>
</dbReference>
<organism evidence="1 2">
    <name type="scientific">Halobellus rubicundus</name>
    <dbReference type="NCBI Taxonomy" id="2996466"/>
    <lineage>
        <taxon>Archaea</taxon>
        <taxon>Methanobacteriati</taxon>
        <taxon>Methanobacteriota</taxon>
        <taxon>Stenosarchaea group</taxon>
        <taxon>Halobacteria</taxon>
        <taxon>Halobacteriales</taxon>
        <taxon>Haloferacaceae</taxon>
        <taxon>Halobellus</taxon>
    </lineage>
</organism>
<dbReference type="RefSeq" id="WP_372390095.1">
    <property type="nucleotide sequence ID" value="NZ_JBGNYA010000001.1"/>
</dbReference>
<proteinExistence type="predicted"/>
<gene>
    <name evidence="1" type="ORF">OS889_12020</name>
</gene>
<keyword evidence="2" id="KW-1185">Reference proteome</keyword>
<protein>
    <submittedName>
        <fullName evidence="1">Uncharacterized protein</fullName>
    </submittedName>
</protein>
<dbReference type="AlphaFoldDB" id="A0ABD5MCU1"/>
<accession>A0ABD5MCU1</accession>